<dbReference type="GO" id="GO:0006816">
    <property type="term" value="P:calcium ion transport"/>
    <property type="evidence" value="ECO:0007669"/>
    <property type="project" value="UniProtKB-KW"/>
</dbReference>
<keyword evidence="6 15" id="KW-0812">Transmembrane</keyword>
<protein>
    <recommendedName>
        <fullName evidence="3">Store-operated calcium entry-associated regulatory factor</fullName>
    </recommendedName>
    <alternativeName>
        <fullName evidence="13">Transmembrane protein 66</fullName>
    </alternativeName>
</protein>
<keyword evidence="4" id="KW-0813">Transport</keyword>
<comment type="subcellular location">
    <subcellularLocation>
        <location evidence="1">Endoplasmic reticulum membrane</location>
        <topology evidence="1">Single-pass type I membrane protein</topology>
    </subcellularLocation>
</comment>
<evidence type="ECO:0000256" key="13">
    <source>
        <dbReference type="ARBA" id="ARBA00031116"/>
    </source>
</evidence>
<dbReference type="InterPro" id="IPR009567">
    <property type="entry name" value="SARAF"/>
</dbReference>
<feature type="compositionally biased region" description="Gly residues" evidence="14">
    <location>
        <begin position="183"/>
        <end position="192"/>
    </location>
</feature>
<sequence length="306" mass="32766">MGIFYLLLVSFFALICSDVICTVDANRVLLRDVTSLTLQRGQYTSGRRSSPVAQLECVGGTAYGKFAPKVVQCYNRGWDGRDVQWECKAEMSTDYQFGNIEVTCEGYDYPNDPYILAGSCGLRYELDFSSLGAKRQSFVGSELSWFKFDNFVYFLAILFVLYLLFLMFWPGAPIAGGTDRRPGGGGGGGGGYPNDRPPPPGWNNSPPPPYDDSCGRGSSGGQGNDNAGRPGFFSGLGLGALGGYLFGQNTGYGGEYRHRRPYRGNYDEYGGGGNYGGGYGGSGPSTSSSSSSSTHTSSGFGGTSRR</sequence>
<feature type="region of interest" description="Disordered" evidence="14">
    <location>
        <begin position="179"/>
        <end position="229"/>
    </location>
</feature>
<evidence type="ECO:0000256" key="14">
    <source>
        <dbReference type="SAM" id="MobiDB-lite"/>
    </source>
</evidence>
<evidence type="ECO:0000256" key="12">
    <source>
        <dbReference type="ARBA" id="ARBA00023136"/>
    </source>
</evidence>
<feature type="signal peptide" evidence="16">
    <location>
        <begin position="1"/>
        <end position="17"/>
    </location>
</feature>
<name>A0ABD2L4U9_9BILA</name>
<evidence type="ECO:0000256" key="3">
    <source>
        <dbReference type="ARBA" id="ARBA00016584"/>
    </source>
</evidence>
<dbReference type="Pfam" id="PF06682">
    <property type="entry name" value="SARAF"/>
    <property type="match status" value="1"/>
</dbReference>
<keyword evidence="9" id="KW-0106">Calcium</keyword>
<evidence type="ECO:0000256" key="10">
    <source>
        <dbReference type="ARBA" id="ARBA00022989"/>
    </source>
</evidence>
<dbReference type="GO" id="GO:0005789">
    <property type="term" value="C:endoplasmic reticulum membrane"/>
    <property type="evidence" value="ECO:0007669"/>
    <property type="project" value="UniProtKB-SubCell"/>
</dbReference>
<keyword evidence="8" id="KW-0256">Endoplasmic reticulum</keyword>
<reference evidence="17 18" key="1">
    <citation type="submission" date="2024-10" db="EMBL/GenBank/DDBJ databases">
        <authorList>
            <person name="Kim D."/>
        </authorList>
    </citation>
    <scope>NUCLEOTIDE SEQUENCE [LARGE SCALE GENOMIC DNA]</scope>
    <source>
        <strain evidence="17">BH-2024</strain>
    </source>
</reference>
<evidence type="ECO:0000256" key="16">
    <source>
        <dbReference type="SAM" id="SignalP"/>
    </source>
</evidence>
<comment type="similarity">
    <text evidence="2">Belongs to the SARAF family.</text>
</comment>
<evidence type="ECO:0000313" key="17">
    <source>
        <dbReference type="EMBL" id="KAL3110111.1"/>
    </source>
</evidence>
<evidence type="ECO:0000256" key="7">
    <source>
        <dbReference type="ARBA" id="ARBA00022729"/>
    </source>
</evidence>
<evidence type="ECO:0000256" key="4">
    <source>
        <dbReference type="ARBA" id="ARBA00022448"/>
    </source>
</evidence>
<evidence type="ECO:0000256" key="1">
    <source>
        <dbReference type="ARBA" id="ARBA00004115"/>
    </source>
</evidence>
<dbReference type="PANTHER" id="PTHR15929">
    <property type="entry name" value="STORE-OPERATED CALCIUM ENTRY-ASSOCIATED REGULATORY FACTOR"/>
    <property type="match status" value="1"/>
</dbReference>
<dbReference type="AlphaFoldDB" id="A0ABD2L4U9"/>
<feature type="compositionally biased region" description="Pro residues" evidence="14">
    <location>
        <begin position="195"/>
        <end position="210"/>
    </location>
</feature>
<comment type="caution">
    <text evidence="17">The sequence shown here is derived from an EMBL/GenBank/DDBJ whole genome shotgun (WGS) entry which is preliminary data.</text>
</comment>
<keyword evidence="7 16" id="KW-0732">Signal</keyword>
<evidence type="ECO:0000256" key="6">
    <source>
        <dbReference type="ARBA" id="ARBA00022692"/>
    </source>
</evidence>
<keyword evidence="10 15" id="KW-1133">Transmembrane helix</keyword>
<evidence type="ECO:0000313" key="18">
    <source>
        <dbReference type="Proteomes" id="UP001620626"/>
    </source>
</evidence>
<feature type="compositionally biased region" description="Gly residues" evidence="14">
    <location>
        <begin position="269"/>
        <end position="283"/>
    </location>
</feature>
<evidence type="ECO:0000256" key="9">
    <source>
        <dbReference type="ARBA" id="ARBA00022837"/>
    </source>
</evidence>
<evidence type="ECO:0000256" key="15">
    <source>
        <dbReference type="SAM" id="Phobius"/>
    </source>
</evidence>
<dbReference type="Proteomes" id="UP001620626">
    <property type="component" value="Unassembled WGS sequence"/>
</dbReference>
<feature type="transmembrane region" description="Helical" evidence="15">
    <location>
        <begin position="151"/>
        <end position="172"/>
    </location>
</feature>
<feature type="chain" id="PRO_5044847144" description="Store-operated calcium entry-associated regulatory factor" evidence="16">
    <location>
        <begin position="18"/>
        <end position="306"/>
    </location>
</feature>
<organism evidence="17 18">
    <name type="scientific">Heterodera trifolii</name>
    <dbReference type="NCBI Taxonomy" id="157864"/>
    <lineage>
        <taxon>Eukaryota</taxon>
        <taxon>Metazoa</taxon>
        <taxon>Ecdysozoa</taxon>
        <taxon>Nematoda</taxon>
        <taxon>Chromadorea</taxon>
        <taxon>Rhabditida</taxon>
        <taxon>Tylenchina</taxon>
        <taxon>Tylenchomorpha</taxon>
        <taxon>Tylenchoidea</taxon>
        <taxon>Heteroderidae</taxon>
        <taxon>Heteroderinae</taxon>
        <taxon>Heterodera</taxon>
    </lineage>
</organism>
<dbReference type="PANTHER" id="PTHR15929:SF0">
    <property type="entry name" value="STORE-OPERATED CALCIUM ENTRY-ASSOCIATED REGULATORY FACTOR"/>
    <property type="match status" value="1"/>
</dbReference>
<feature type="region of interest" description="Disordered" evidence="14">
    <location>
        <begin position="264"/>
        <end position="306"/>
    </location>
</feature>
<evidence type="ECO:0000256" key="8">
    <source>
        <dbReference type="ARBA" id="ARBA00022824"/>
    </source>
</evidence>
<keyword evidence="5" id="KW-0109">Calcium transport</keyword>
<gene>
    <name evidence="17" type="ORF">niasHT_015714</name>
</gene>
<dbReference type="EMBL" id="JBICBT010000549">
    <property type="protein sequence ID" value="KAL3110111.1"/>
    <property type="molecule type" value="Genomic_DNA"/>
</dbReference>
<feature type="compositionally biased region" description="Low complexity" evidence="14">
    <location>
        <begin position="284"/>
        <end position="298"/>
    </location>
</feature>
<proteinExistence type="inferred from homology"/>
<evidence type="ECO:0000256" key="2">
    <source>
        <dbReference type="ARBA" id="ARBA00006833"/>
    </source>
</evidence>
<keyword evidence="12 15" id="KW-0472">Membrane</keyword>
<keyword evidence="18" id="KW-1185">Reference proteome</keyword>
<evidence type="ECO:0000256" key="5">
    <source>
        <dbReference type="ARBA" id="ARBA00022568"/>
    </source>
</evidence>
<evidence type="ECO:0000256" key="11">
    <source>
        <dbReference type="ARBA" id="ARBA00023065"/>
    </source>
</evidence>
<accession>A0ABD2L4U9</accession>
<keyword evidence="11" id="KW-0406">Ion transport</keyword>